<dbReference type="PROSITE" id="PS00041">
    <property type="entry name" value="HTH_ARAC_FAMILY_1"/>
    <property type="match status" value="1"/>
</dbReference>
<dbReference type="Pfam" id="PF12625">
    <property type="entry name" value="Arabinose_bd"/>
    <property type="match status" value="1"/>
</dbReference>
<dbReference type="SUPFAM" id="SSF46689">
    <property type="entry name" value="Homeodomain-like"/>
    <property type="match status" value="1"/>
</dbReference>
<feature type="domain" description="HTH araC/xylS-type" evidence="4">
    <location>
        <begin position="247"/>
        <end position="345"/>
    </location>
</feature>
<dbReference type="EMBL" id="FNNE01000002">
    <property type="protein sequence ID" value="SDW31358.1"/>
    <property type="molecule type" value="Genomic_DNA"/>
</dbReference>
<evidence type="ECO:0000256" key="1">
    <source>
        <dbReference type="ARBA" id="ARBA00023015"/>
    </source>
</evidence>
<keyword evidence="6" id="KW-1185">Reference proteome</keyword>
<keyword evidence="3" id="KW-0804">Transcription</keyword>
<dbReference type="GO" id="GO:0005829">
    <property type="term" value="C:cytosol"/>
    <property type="evidence" value="ECO:0007669"/>
    <property type="project" value="TreeGrafter"/>
</dbReference>
<dbReference type="PANTHER" id="PTHR47894">
    <property type="entry name" value="HTH-TYPE TRANSCRIPTIONAL REGULATOR GADX"/>
    <property type="match status" value="1"/>
</dbReference>
<organism evidence="5 6">
    <name type="scientific">Marinobacter mobilis</name>
    <dbReference type="NCBI Taxonomy" id="488533"/>
    <lineage>
        <taxon>Bacteria</taxon>
        <taxon>Pseudomonadati</taxon>
        <taxon>Pseudomonadota</taxon>
        <taxon>Gammaproteobacteria</taxon>
        <taxon>Pseudomonadales</taxon>
        <taxon>Marinobacteraceae</taxon>
        <taxon>Marinobacter</taxon>
    </lineage>
</organism>
<protein>
    <submittedName>
        <fullName evidence="5">AraC-type DNA-binding protein</fullName>
    </submittedName>
</protein>
<evidence type="ECO:0000313" key="5">
    <source>
        <dbReference type="EMBL" id="SDW31358.1"/>
    </source>
</evidence>
<evidence type="ECO:0000256" key="3">
    <source>
        <dbReference type="ARBA" id="ARBA00023163"/>
    </source>
</evidence>
<dbReference type="SMART" id="SM00342">
    <property type="entry name" value="HTH_ARAC"/>
    <property type="match status" value="1"/>
</dbReference>
<evidence type="ECO:0000313" key="6">
    <source>
        <dbReference type="Proteomes" id="UP000199675"/>
    </source>
</evidence>
<sequence>MSRIGLLADAMNSSLKYSTLAAWPLAICRALEAHGYDPASLLTDCDLDREALVQNPDGRVDIRLMTRFWDQVRQQTRDEAFGLKVADYALPLHFRALGLLMHTADSLEDALLKIGRYAAMVSNSVTIRVEQTPASLAFCIDPIAGVPISTMAIDSFFATLMRFASQLGARSPLVAQVELLRPRPTEPASWERYFEAPVIFSASQNALWFRRGQLKHGLLMGDERMAAYNESVVQAYVAGLDAATFGQQVKRLLLAQLEAGEPAIGSVASQLNLTERSLRRRLREEGLSYRELLQQSRMEMAEYYLRHTTLSVTDIALRSGFADASNFARAFTRWFSQSPTEFRKTQLPH</sequence>
<dbReference type="AlphaFoldDB" id="A0A1H2SIL4"/>
<keyword evidence="1" id="KW-0805">Transcription regulation</keyword>
<name>A0A1H2SIL4_9GAMM</name>
<evidence type="ECO:0000256" key="2">
    <source>
        <dbReference type="ARBA" id="ARBA00023125"/>
    </source>
</evidence>
<evidence type="ECO:0000259" key="4">
    <source>
        <dbReference type="PROSITE" id="PS01124"/>
    </source>
</evidence>
<dbReference type="GO" id="GO:0009893">
    <property type="term" value="P:positive regulation of metabolic process"/>
    <property type="evidence" value="ECO:0007669"/>
    <property type="project" value="UniProtKB-ARBA"/>
</dbReference>
<dbReference type="InterPro" id="IPR009057">
    <property type="entry name" value="Homeodomain-like_sf"/>
</dbReference>
<dbReference type="OrthoDB" id="6670788at2"/>
<dbReference type="Proteomes" id="UP000199675">
    <property type="component" value="Unassembled WGS sequence"/>
</dbReference>
<keyword evidence="2 5" id="KW-0238">DNA-binding</keyword>
<dbReference type="Pfam" id="PF12833">
    <property type="entry name" value="HTH_18"/>
    <property type="match status" value="1"/>
</dbReference>
<dbReference type="InterPro" id="IPR032687">
    <property type="entry name" value="AraC-type_N"/>
</dbReference>
<dbReference type="GO" id="GO:0000976">
    <property type="term" value="F:transcription cis-regulatory region binding"/>
    <property type="evidence" value="ECO:0007669"/>
    <property type="project" value="TreeGrafter"/>
</dbReference>
<dbReference type="STRING" id="488533.SAMN04487960_102139"/>
<dbReference type="InterPro" id="IPR020449">
    <property type="entry name" value="Tscrpt_reg_AraC-type_HTH"/>
</dbReference>
<gene>
    <name evidence="5" type="ORF">SAMN04487960_102139</name>
</gene>
<dbReference type="PROSITE" id="PS01124">
    <property type="entry name" value="HTH_ARAC_FAMILY_2"/>
    <property type="match status" value="1"/>
</dbReference>
<dbReference type="InterPro" id="IPR018060">
    <property type="entry name" value="HTH_AraC"/>
</dbReference>
<proteinExistence type="predicted"/>
<dbReference type="InterPro" id="IPR018062">
    <property type="entry name" value="HTH_AraC-typ_CS"/>
</dbReference>
<reference evidence="5 6" key="1">
    <citation type="submission" date="2016-10" db="EMBL/GenBank/DDBJ databases">
        <authorList>
            <person name="de Groot N.N."/>
        </authorList>
    </citation>
    <scope>NUCLEOTIDE SEQUENCE [LARGE SCALE GENOMIC DNA]</scope>
    <source>
        <strain evidence="5 6">CGMCC 1.7059</strain>
    </source>
</reference>
<accession>A0A1H2SIL4</accession>
<dbReference type="Gene3D" id="1.10.10.60">
    <property type="entry name" value="Homeodomain-like"/>
    <property type="match status" value="1"/>
</dbReference>
<dbReference type="PRINTS" id="PR00032">
    <property type="entry name" value="HTHARAC"/>
</dbReference>
<dbReference type="GO" id="GO:0003700">
    <property type="term" value="F:DNA-binding transcription factor activity"/>
    <property type="evidence" value="ECO:0007669"/>
    <property type="project" value="InterPro"/>
</dbReference>
<dbReference type="PANTHER" id="PTHR47894:SF1">
    <property type="entry name" value="HTH-TYPE TRANSCRIPTIONAL REGULATOR VQSM"/>
    <property type="match status" value="1"/>
</dbReference>